<dbReference type="InterPro" id="IPR008964">
    <property type="entry name" value="Invasin/intimin_cell_adhesion"/>
</dbReference>
<dbReference type="InterPro" id="IPR003343">
    <property type="entry name" value="Big_2"/>
</dbReference>
<reference evidence="3 4" key="1">
    <citation type="submission" date="2019-07" db="EMBL/GenBank/DDBJ databases">
        <title>Shewanella sp. YLB-06 whole genomic sequence.</title>
        <authorList>
            <person name="Yu L."/>
        </authorList>
    </citation>
    <scope>NUCLEOTIDE SEQUENCE [LARGE SCALE GENOMIC DNA]</scope>
    <source>
        <strain evidence="3 4">YLB-06</strain>
    </source>
</reference>
<dbReference type="Proteomes" id="UP000315947">
    <property type="component" value="Chromosome"/>
</dbReference>
<gene>
    <name evidence="3" type="ORF">FM037_11020</name>
</gene>
<dbReference type="InterPro" id="IPR006626">
    <property type="entry name" value="PbH1"/>
</dbReference>
<dbReference type="PROSITE" id="PS51257">
    <property type="entry name" value="PROKAR_LIPOPROTEIN"/>
    <property type="match status" value="1"/>
</dbReference>
<dbReference type="SUPFAM" id="SSF49373">
    <property type="entry name" value="Invasin/intimin cell-adhesion fragments"/>
    <property type="match status" value="1"/>
</dbReference>
<sequence length="1375" mass="139709">MMNYFKYAFFFLASLTLTACNGDDGLLGSPDLGDPIVGLQVTPATASIPVGLHQQYEATAIMSDGSTEDVTTHPTLSWSSSDTAIAAVEIATGFATGVMPGEVTITASGMADGIEFNQTATLTVTDATVTSVAVTSNTDSVAAGFSIDFTATATLSDGTTHTGLEDGSEEDWTIVSQPGIGATIDTKTGVLTTGVDSVGEITVRATGTSAAWSDTADKTITVTDASVTSVAVTSDIDSVAAGFSIAFTATATLSDSTTYVATQDGSEVNWTIFYQSGSGATIDANTGVLTTGVDSVGEITVQVKGTSAAWSDTADKTITVTDASVSSVAVTSDIDSVAAGFSIAFTATATLSDGTTHTGLEDGSEVNWTIFYQSGSGATIDTKTGILTTATDSVGEITVRATGTSTAWSDTADKTITVTDATVTSVVVTSNTDSVAAGFSIAFTATATLSDNTTYVAIQDGSEVNWTIFYQSGSGATIDANTGVLTTGVDSAGEITVRATGTSAAWTDAADKTITVTDATVTSVAVTSDIDSVAAGFSIDFTATATLSDGTTHTGLEDGSEEDWTIVSQPGTGATIDTKTGVLTTGVDSVGEITVQVKGTSTAWSDTADKTITVTDATVTSVTVTSDIDSVSAGFSIDFTATATLSDGTTHTGLEDGSEEDWTIVSQPGTGATIDTKTGVLTTGVDSVGEITVQVKGTSTAWSDTADKTITVTDATVTSVVVTSNTDSVAAGFSIDFTATATLSDGTTHTGLEDGSEEDWTIVSQPGIGATIDTKTGVLTTATDSVGEITVRATGTSTAWSDTADKTITVTDATVTSVVVTSNTDSVAAGFSIDFTATATLSDGTTHTGLEDGSEEDWTIVSQPGTGATIDTKTGVLTTGVDSVGEITVQVKGTSTAWSDTADKTITVTNATVTSVAVTSNTDSVAAGFSIAFTATATLSDNTTYVAIQDGSEVNWTIFYQSGSGATIDTKTGVLTTGVDSVGDITVRATGTSTAWSDTADKTITVTNATVTSVAVTSNTDSVAAGFSIDFTATATLSDSTTYVATQDGSEVNWTIFYQSGSGATIDTNTGVLSTATDSVGEITVRATGTSAAWSDTADKTITVTNATVTSVAVTSNIDSVAAGFSIDFTATATLSDSTTYVATQDGSEVNWTIFYQSGSGATIDTNTGVLSTTADSVGDITVRAQGTSATWADTADETITVTNAPFKLLMCGGAVNDNDPTNAVGDCLKVATDGTTGMLFTGTPNVAVMDALEYVTTAGSIDKNDGKTYRNTYTENGFSAGSAGQFARFDQLLIGGDNASSISAEGVNGQYDRWCKDLGDMSFNERDDWRMASQAELLGLYSDRGDMYSGYGWATTATYWSSTTLGWGAANTRS</sequence>
<feature type="domain" description="BIG2" evidence="2">
    <location>
        <begin position="35"/>
        <end position="121"/>
    </location>
</feature>
<evidence type="ECO:0000256" key="1">
    <source>
        <dbReference type="SAM" id="SignalP"/>
    </source>
</evidence>
<evidence type="ECO:0000313" key="4">
    <source>
        <dbReference type="Proteomes" id="UP000315947"/>
    </source>
</evidence>
<dbReference type="EMBL" id="CP041614">
    <property type="protein sequence ID" value="QDO83666.1"/>
    <property type="molecule type" value="Genomic_DNA"/>
</dbReference>
<feature type="signal peptide" evidence="1">
    <location>
        <begin position="1"/>
        <end position="19"/>
    </location>
</feature>
<protein>
    <recommendedName>
        <fullName evidence="2">BIG2 domain-containing protein</fullName>
    </recommendedName>
</protein>
<evidence type="ECO:0000259" key="2">
    <source>
        <dbReference type="SMART" id="SM00635"/>
    </source>
</evidence>
<dbReference type="Gene3D" id="2.60.40.1080">
    <property type="match status" value="3"/>
</dbReference>
<keyword evidence="4" id="KW-1185">Reference proteome</keyword>
<dbReference type="SMART" id="SM00635">
    <property type="entry name" value="BID_2"/>
    <property type="match status" value="1"/>
</dbReference>
<accession>A0ABX5WX40</accession>
<feature type="chain" id="PRO_5046955569" description="BIG2 domain-containing protein" evidence="1">
    <location>
        <begin position="20"/>
        <end position="1375"/>
    </location>
</feature>
<keyword evidence="1" id="KW-0732">Signal</keyword>
<evidence type="ECO:0000313" key="3">
    <source>
        <dbReference type="EMBL" id="QDO83666.1"/>
    </source>
</evidence>
<dbReference type="RefSeq" id="WP_144046038.1">
    <property type="nucleotide sequence ID" value="NZ_CP041614.1"/>
</dbReference>
<name>A0ABX5WX40_9GAMM</name>
<dbReference type="Pfam" id="PF02368">
    <property type="entry name" value="Big_2"/>
    <property type="match status" value="1"/>
</dbReference>
<proteinExistence type="predicted"/>
<organism evidence="3 4">
    <name type="scientific">Shewanella psychropiezotolerans</name>
    <dbReference type="NCBI Taxonomy" id="2593655"/>
    <lineage>
        <taxon>Bacteria</taxon>
        <taxon>Pseudomonadati</taxon>
        <taxon>Pseudomonadota</taxon>
        <taxon>Gammaproteobacteria</taxon>
        <taxon>Alteromonadales</taxon>
        <taxon>Shewanellaceae</taxon>
        <taxon>Shewanella</taxon>
    </lineage>
</organism>
<dbReference type="SMART" id="SM00710">
    <property type="entry name" value="PbH1"/>
    <property type="match status" value="8"/>
</dbReference>